<dbReference type="InterPro" id="IPR031708">
    <property type="entry name" value="DUF4722"/>
</dbReference>
<evidence type="ECO:0000313" key="3">
    <source>
        <dbReference type="Proteomes" id="UP001557470"/>
    </source>
</evidence>
<evidence type="ECO:0000313" key="2">
    <source>
        <dbReference type="EMBL" id="KAL0970603.1"/>
    </source>
</evidence>
<proteinExistence type="predicted"/>
<comment type="caution">
    <text evidence="2">The sequence shown here is derived from an EMBL/GenBank/DDBJ whole genome shotgun (WGS) entry which is preliminary data.</text>
</comment>
<feature type="compositionally biased region" description="Polar residues" evidence="1">
    <location>
        <begin position="21"/>
        <end position="32"/>
    </location>
</feature>
<feature type="region of interest" description="Disordered" evidence="1">
    <location>
        <begin position="69"/>
        <end position="113"/>
    </location>
</feature>
<keyword evidence="3" id="KW-1185">Reference proteome</keyword>
<dbReference type="Proteomes" id="UP001557470">
    <property type="component" value="Unassembled WGS sequence"/>
</dbReference>
<gene>
    <name evidence="2" type="ORF">UPYG_G00244320</name>
</gene>
<dbReference type="EMBL" id="JAGEUA010000007">
    <property type="protein sequence ID" value="KAL0970603.1"/>
    <property type="molecule type" value="Genomic_DNA"/>
</dbReference>
<accession>A0ABD0X6J0</accession>
<sequence length="113" mass="12421">MESSGGLGTPQSVRKSKCPSAETTTGETTDIKPQTRPRTPPAVRAGVGNGALDTGEFERIRQAARLAWQRDTLQRENSPTTYGGQHSTKTLDEPTWSRVRPSSPTRRHRPHPC</sequence>
<evidence type="ECO:0000256" key="1">
    <source>
        <dbReference type="SAM" id="MobiDB-lite"/>
    </source>
</evidence>
<feature type="region of interest" description="Disordered" evidence="1">
    <location>
        <begin position="1"/>
        <end position="55"/>
    </location>
</feature>
<name>A0ABD0X6J0_UMBPY</name>
<organism evidence="2 3">
    <name type="scientific">Umbra pygmaea</name>
    <name type="common">Eastern mudminnow</name>
    <dbReference type="NCBI Taxonomy" id="75934"/>
    <lineage>
        <taxon>Eukaryota</taxon>
        <taxon>Metazoa</taxon>
        <taxon>Chordata</taxon>
        <taxon>Craniata</taxon>
        <taxon>Vertebrata</taxon>
        <taxon>Euteleostomi</taxon>
        <taxon>Actinopterygii</taxon>
        <taxon>Neopterygii</taxon>
        <taxon>Teleostei</taxon>
        <taxon>Protacanthopterygii</taxon>
        <taxon>Esociformes</taxon>
        <taxon>Umbridae</taxon>
        <taxon>Umbra</taxon>
    </lineage>
</organism>
<dbReference type="Pfam" id="PF15849">
    <property type="entry name" value="DUF4722"/>
    <property type="match status" value="1"/>
</dbReference>
<protein>
    <submittedName>
        <fullName evidence="2">Uncharacterized protein</fullName>
    </submittedName>
</protein>
<reference evidence="2 3" key="1">
    <citation type="submission" date="2024-06" db="EMBL/GenBank/DDBJ databases">
        <authorList>
            <person name="Pan Q."/>
            <person name="Wen M."/>
            <person name="Jouanno E."/>
            <person name="Zahm M."/>
            <person name="Klopp C."/>
            <person name="Cabau C."/>
            <person name="Louis A."/>
            <person name="Berthelot C."/>
            <person name="Parey E."/>
            <person name="Roest Crollius H."/>
            <person name="Montfort J."/>
            <person name="Robinson-Rechavi M."/>
            <person name="Bouchez O."/>
            <person name="Lampietro C."/>
            <person name="Lopez Roques C."/>
            <person name="Donnadieu C."/>
            <person name="Postlethwait J."/>
            <person name="Bobe J."/>
            <person name="Verreycken H."/>
            <person name="Guiguen Y."/>
        </authorList>
    </citation>
    <scope>NUCLEOTIDE SEQUENCE [LARGE SCALE GENOMIC DNA]</scope>
    <source>
        <strain evidence="2">Up_M1</strain>
        <tissue evidence="2">Testis</tissue>
    </source>
</reference>
<dbReference type="AlphaFoldDB" id="A0ABD0X6J0"/>
<feature type="compositionally biased region" description="Polar residues" evidence="1">
    <location>
        <begin position="75"/>
        <end position="88"/>
    </location>
</feature>
<feature type="compositionally biased region" description="Low complexity" evidence="1">
    <location>
        <begin position="94"/>
        <end position="104"/>
    </location>
</feature>